<name>A0A0D0E2V4_9AGAM</name>
<reference evidence="2" key="2">
    <citation type="submission" date="2015-01" db="EMBL/GenBank/DDBJ databases">
        <title>Evolutionary Origins and Diversification of the Mycorrhizal Mutualists.</title>
        <authorList>
            <consortium name="DOE Joint Genome Institute"/>
            <consortium name="Mycorrhizal Genomics Consortium"/>
            <person name="Kohler A."/>
            <person name="Kuo A."/>
            <person name="Nagy L.G."/>
            <person name="Floudas D."/>
            <person name="Copeland A."/>
            <person name="Barry K.W."/>
            <person name="Cichocki N."/>
            <person name="Veneault-Fourrey C."/>
            <person name="LaButti K."/>
            <person name="Lindquist E.A."/>
            <person name="Lipzen A."/>
            <person name="Lundell T."/>
            <person name="Morin E."/>
            <person name="Murat C."/>
            <person name="Riley R."/>
            <person name="Ohm R."/>
            <person name="Sun H."/>
            <person name="Tunlid A."/>
            <person name="Henrissat B."/>
            <person name="Grigoriev I.V."/>
            <person name="Hibbett D.S."/>
            <person name="Martin F."/>
        </authorList>
    </citation>
    <scope>NUCLEOTIDE SEQUENCE [LARGE SCALE GENOMIC DNA]</scope>
    <source>
        <strain evidence="2">Ve08.2h10</strain>
    </source>
</reference>
<organism evidence="1 2">
    <name type="scientific">Paxillus rubicundulus Ve08.2h10</name>
    <dbReference type="NCBI Taxonomy" id="930991"/>
    <lineage>
        <taxon>Eukaryota</taxon>
        <taxon>Fungi</taxon>
        <taxon>Dikarya</taxon>
        <taxon>Basidiomycota</taxon>
        <taxon>Agaricomycotina</taxon>
        <taxon>Agaricomycetes</taxon>
        <taxon>Agaricomycetidae</taxon>
        <taxon>Boletales</taxon>
        <taxon>Paxilineae</taxon>
        <taxon>Paxillaceae</taxon>
        <taxon>Paxillus</taxon>
    </lineage>
</organism>
<dbReference type="AlphaFoldDB" id="A0A0D0E2V4"/>
<protein>
    <submittedName>
        <fullName evidence="1">Uncharacterized protein</fullName>
    </submittedName>
</protein>
<reference evidence="1 2" key="1">
    <citation type="submission" date="2014-04" db="EMBL/GenBank/DDBJ databases">
        <authorList>
            <consortium name="DOE Joint Genome Institute"/>
            <person name="Kuo A."/>
            <person name="Kohler A."/>
            <person name="Jargeat P."/>
            <person name="Nagy L.G."/>
            <person name="Floudas D."/>
            <person name="Copeland A."/>
            <person name="Barry K.W."/>
            <person name="Cichocki N."/>
            <person name="Veneault-Fourrey C."/>
            <person name="LaButti K."/>
            <person name="Lindquist E.A."/>
            <person name="Lipzen A."/>
            <person name="Lundell T."/>
            <person name="Morin E."/>
            <person name="Murat C."/>
            <person name="Sun H."/>
            <person name="Tunlid A."/>
            <person name="Henrissat B."/>
            <person name="Grigoriev I.V."/>
            <person name="Hibbett D.S."/>
            <person name="Martin F."/>
            <person name="Nordberg H.P."/>
            <person name="Cantor M.N."/>
            <person name="Hua S.X."/>
        </authorList>
    </citation>
    <scope>NUCLEOTIDE SEQUENCE [LARGE SCALE GENOMIC DNA]</scope>
    <source>
        <strain evidence="1 2">Ve08.2h10</strain>
    </source>
</reference>
<evidence type="ECO:0000313" key="2">
    <source>
        <dbReference type="Proteomes" id="UP000054538"/>
    </source>
</evidence>
<dbReference type="OrthoDB" id="2855464at2759"/>
<proteinExistence type="predicted"/>
<dbReference type="InParanoid" id="A0A0D0E2V4"/>
<keyword evidence="2" id="KW-1185">Reference proteome</keyword>
<dbReference type="Proteomes" id="UP000054538">
    <property type="component" value="Unassembled WGS sequence"/>
</dbReference>
<accession>A0A0D0E2V4</accession>
<evidence type="ECO:0000313" key="1">
    <source>
        <dbReference type="EMBL" id="KIK95064.1"/>
    </source>
</evidence>
<gene>
    <name evidence="1" type="ORF">PAXRUDRAFT_141569</name>
</gene>
<dbReference type="HOGENOM" id="CLU_083407_0_0_1"/>
<sequence length="175" mass="19860">MSLAADDVCQSPDLDWHKHQKPHRVRRIPCGRCDAVIEHESRAHWNVVSKLVNWHWEALTRPPAPPPLTPAPLIPSPLAPPSQPCPSKLCSELQVASKHAWVGAGWDRKRKTENQRKLELEEDEYTSDVTATSVVCVGCNKKISLDKRSRYYPGLWLKHRGKCPDIEKSEVSSLY</sequence>
<dbReference type="EMBL" id="KN825066">
    <property type="protein sequence ID" value="KIK95064.1"/>
    <property type="molecule type" value="Genomic_DNA"/>
</dbReference>